<dbReference type="RefSeq" id="WP_083220929.1">
    <property type="nucleotide sequence ID" value="NZ_MARB01000037.1"/>
</dbReference>
<evidence type="ECO:0000313" key="2">
    <source>
        <dbReference type="Proteomes" id="UP000094769"/>
    </source>
</evidence>
<dbReference type="Proteomes" id="UP000094769">
    <property type="component" value="Unassembled WGS sequence"/>
</dbReference>
<sequence>MATGKYQALHSFYTQFGSNPALQAASERWRQLTTAESDSTHSAIFIELTDRATLFLEQEMPRHGYPGALLDLHQRLFLEMESLIADQAVDDRFRFIVVIPVADRPQHLQSCLDSLYNQCRRFNYGGFTEQKRQMITVLIADDSKDPHARTWIKHIQQQFTRQGLETIYFGQDEQLQMLDGLTSAQRQALTGIIGNYPAKAFHHKGASITRNLSYLKVKQLVCEESPALIWFIDSDQEFRVNTPSRRDGLFAINYFHRLDRIFTTTDTLVLTGKVVGDPPVSPAVMAGNFIQDVSGFVTDIADLGPNHHCHFHQQRITTGGDAAYHDMADLFGFHATREPYRYQCRLHGQHDQLTCFTDFSEQLNRFFDGEHLTRQNFYTNPPVATELIPARTLYTGNYLLSPQALDYFIPFATLKLRMAGPQLGRIMKSELGSRFASANLPLLHKRTQDQIGESEFRAGVDKGQAGIDISGEFERQFFGDMMLFSLQALIESGYPQQRLSDRRIEQILNDTEATLLDRYSRMQKEIMAKLERLDQQIEDRHCWWWQYAVTGDAIENFRRFIANMRCNFGFGSPGYGMIESTQHRQVRRQQILQALRSYSRDRDLWRQTLSQLS</sequence>
<accession>A0A7Z0VHM6</accession>
<organism evidence="1 2">
    <name type="scientific">Candidatus Thiodiazotropha endolucinida</name>
    <dbReference type="NCBI Taxonomy" id="1655433"/>
    <lineage>
        <taxon>Bacteria</taxon>
        <taxon>Pseudomonadati</taxon>
        <taxon>Pseudomonadota</taxon>
        <taxon>Gammaproteobacteria</taxon>
        <taxon>Chromatiales</taxon>
        <taxon>Sedimenticolaceae</taxon>
        <taxon>Candidatus Thiodiazotropha</taxon>
    </lineage>
</organism>
<evidence type="ECO:0000313" key="1">
    <source>
        <dbReference type="EMBL" id="ODJ85733.1"/>
    </source>
</evidence>
<name>A0A7Z0VHM6_9GAMM</name>
<keyword evidence="2" id="KW-1185">Reference proteome</keyword>
<protein>
    <submittedName>
        <fullName evidence="1">Uncharacterized protein</fullName>
    </submittedName>
</protein>
<reference evidence="1 2" key="1">
    <citation type="submission" date="2016-06" db="EMBL/GenBank/DDBJ databases">
        <title>Genome sequence of endosymbiont of Candidatus Endolucinida thiodiazotropha.</title>
        <authorList>
            <person name="Poehlein A."/>
            <person name="Koenig S."/>
            <person name="Heiden S.E."/>
            <person name="Thuermer A."/>
            <person name="Voget S."/>
            <person name="Daniel R."/>
            <person name="Markert S."/>
            <person name="Gros O."/>
            <person name="Schweder T."/>
        </authorList>
    </citation>
    <scope>NUCLEOTIDE SEQUENCE [LARGE SCALE GENOMIC DNA]</scope>
    <source>
        <strain evidence="1 2">COS</strain>
    </source>
</reference>
<dbReference type="AlphaFoldDB" id="A0A7Z0VHM6"/>
<gene>
    <name evidence="1" type="ORF">CODIS_40250</name>
</gene>
<proteinExistence type="predicted"/>
<dbReference type="EMBL" id="MARB01000037">
    <property type="protein sequence ID" value="ODJ85733.1"/>
    <property type="molecule type" value="Genomic_DNA"/>
</dbReference>
<comment type="caution">
    <text evidence="1">The sequence shown here is derived from an EMBL/GenBank/DDBJ whole genome shotgun (WGS) entry which is preliminary data.</text>
</comment>
<dbReference type="OrthoDB" id="8559540at2"/>